<keyword evidence="2" id="KW-0456">Lyase</keyword>
<name>A0A382SJT0_9ZZZZ</name>
<dbReference type="SUPFAM" id="SSF52518">
    <property type="entry name" value="Thiamin diphosphate-binding fold (THDP-binding)"/>
    <property type="match status" value="1"/>
</dbReference>
<gene>
    <name evidence="4" type="ORF">METZ01_LOCUS362025</name>
</gene>
<dbReference type="InterPro" id="IPR011766">
    <property type="entry name" value="TPP_enzyme_TPP-bd"/>
</dbReference>
<dbReference type="GO" id="GO:0016831">
    <property type="term" value="F:carboxy-lyase activity"/>
    <property type="evidence" value="ECO:0007669"/>
    <property type="project" value="UniProtKB-KW"/>
</dbReference>
<accession>A0A382SJT0</accession>
<feature type="non-terminal residue" evidence="4">
    <location>
        <position position="1"/>
    </location>
</feature>
<proteinExistence type="predicted"/>
<protein>
    <recommendedName>
        <fullName evidence="3">Thiamine pyrophosphate enzyme TPP-binding domain-containing protein</fullName>
    </recommendedName>
</protein>
<evidence type="ECO:0000259" key="3">
    <source>
        <dbReference type="Pfam" id="PF02775"/>
    </source>
</evidence>
<feature type="domain" description="Thiamine pyrophosphate enzyme TPP-binding" evidence="3">
    <location>
        <begin position="46"/>
        <end position="161"/>
    </location>
</feature>
<dbReference type="PANTHER" id="PTHR42818">
    <property type="entry name" value="SULFOPYRUVATE DECARBOXYLASE SUBUNIT ALPHA"/>
    <property type="match status" value="1"/>
</dbReference>
<evidence type="ECO:0000313" key="4">
    <source>
        <dbReference type="EMBL" id="SVD09171.1"/>
    </source>
</evidence>
<dbReference type="GO" id="GO:0030976">
    <property type="term" value="F:thiamine pyrophosphate binding"/>
    <property type="evidence" value="ECO:0007669"/>
    <property type="project" value="InterPro"/>
</dbReference>
<organism evidence="4">
    <name type="scientific">marine metagenome</name>
    <dbReference type="NCBI Taxonomy" id="408172"/>
    <lineage>
        <taxon>unclassified sequences</taxon>
        <taxon>metagenomes</taxon>
        <taxon>ecological metagenomes</taxon>
    </lineage>
</organism>
<sequence length="193" mass="20761">KGNAVLNKYDCLKKLAAARQDGDVVVTTMSVSMPWAELSDTHLDFAHVDSAMGHAADFSYGLALAQPDRRVICLNGDGSTLMCLGTLVTMTQQPAPNFTLVITENGTYEVTGSQTVPGAGSIDFEGIARAAGIDHVVTIDNEDDFDKHLDEHFDSPGPSVFVWKIERADEPVPKPARPIRDRAHDLRAALTGA</sequence>
<reference evidence="4" key="1">
    <citation type="submission" date="2018-05" db="EMBL/GenBank/DDBJ databases">
        <authorList>
            <person name="Lanie J.A."/>
            <person name="Ng W.-L."/>
            <person name="Kazmierczak K.M."/>
            <person name="Andrzejewski T.M."/>
            <person name="Davidsen T.M."/>
            <person name="Wayne K.J."/>
            <person name="Tettelin H."/>
            <person name="Glass J.I."/>
            <person name="Rusch D."/>
            <person name="Podicherti R."/>
            <person name="Tsui H.-C.T."/>
            <person name="Winkler M.E."/>
        </authorList>
    </citation>
    <scope>NUCLEOTIDE SEQUENCE</scope>
</reference>
<keyword evidence="1" id="KW-0210">Decarboxylase</keyword>
<evidence type="ECO:0000256" key="2">
    <source>
        <dbReference type="ARBA" id="ARBA00023239"/>
    </source>
</evidence>
<dbReference type="InterPro" id="IPR029061">
    <property type="entry name" value="THDP-binding"/>
</dbReference>
<dbReference type="EMBL" id="UINC01129036">
    <property type="protein sequence ID" value="SVD09171.1"/>
    <property type="molecule type" value="Genomic_DNA"/>
</dbReference>
<dbReference type="Pfam" id="PF02775">
    <property type="entry name" value="TPP_enzyme_C"/>
    <property type="match status" value="1"/>
</dbReference>
<dbReference type="Gene3D" id="3.40.50.970">
    <property type="match status" value="1"/>
</dbReference>
<evidence type="ECO:0000256" key="1">
    <source>
        <dbReference type="ARBA" id="ARBA00022793"/>
    </source>
</evidence>
<dbReference type="InterPro" id="IPR051818">
    <property type="entry name" value="TPP_dependent_decarboxylase"/>
</dbReference>
<dbReference type="PANTHER" id="PTHR42818:SF1">
    <property type="entry name" value="SULFOPYRUVATE DECARBOXYLASE"/>
    <property type="match status" value="1"/>
</dbReference>
<dbReference type="AlphaFoldDB" id="A0A382SJT0"/>